<evidence type="ECO:0000256" key="5">
    <source>
        <dbReference type="PROSITE-ProRule" id="PRU00546"/>
    </source>
</evidence>
<dbReference type="CDD" id="cd10747">
    <property type="entry name" value="DnaJ_C"/>
    <property type="match status" value="1"/>
</dbReference>
<dbReference type="InterPro" id="IPR001305">
    <property type="entry name" value="HSP_DnaJ_Cys-rich_dom"/>
</dbReference>
<dbReference type="FunFam" id="2.10.230.10:FF:000001">
    <property type="entry name" value="DnaJ subfamily A member 2"/>
    <property type="match status" value="1"/>
</dbReference>
<keyword evidence="1 5" id="KW-0479">Metal-binding</keyword>
<evidence type="ECO:0000313" key="7">
    <source>
        <dbReference type="EMBL" id="BAJ86313.1"/>
    </source>
</evidence>
<reference evidence="7" key="1">
    <citation type="journal article" date="2011" name="Plant Physiol.">
        <title>Comprehensive sequence analysis of 24,783 barley full-length cDNAs derived from 12 clone libraries.</title>
        <authorList>
            <person name="Matsumoto T."/>
            <person name="Tanaka T."/>
            <person name="Sakai H."/>
            <person name="Amano N."/>
            <person name="Kanamori H."/>
            <person name="Kurita K."/>
            <person name="Kikuta A."/>
            <person name="Kamiya K."/>
            <person name="Yamamoto M."/>
            <person name="Ikawa H."/>
            <person name="Fujii N."/>
            <person name="Hori K."/>
            <person name="Itoh T."/>
            <person name="Sato K."/>
        </authorList>
    </citation>
    <scope>NUCLEOTIDE SEQUENCE</scope>
    <source>
        <tissue evidence="7">Shoot</tissue>
    </source>
</reference>
<organism evidence="7">
    <name type="scientific">Hordeum vulgare subsp. vulgare</name>
    <name type="common">Domesticated barley</name>
    <dbReference type="NCBI Taxonomy" id="112509"/>
    <lineage>
        <taxon>Eukaryota</taxon>
        <taxon>Viridiplantae</taxon>
        <taxon>Streptophyta</taxon>
        <taxon>Embryophyta</taxon>
        <taxon>Tracheophyta</taxon>
        <taxon>Spermatophyta</taxon>
        <taxon>Magnoliopsida</taxon>
        <taxon>Liliopsida</taxon>
        <taxon>Poales</taxon>
        <taxon>Poaceae</taxon>
        <taxon>BOP clade</taxon>
        <taxon>Pooideae</taxon>
        <taxon>Triticodae</taxon>
        <taxon>Triticeae</taxon>
        <taxon>Hordeinae</taxon>
        <taxon>Hordeum</taxon>
    </lineage>
</organism>
<dbReference type="PANTHER" id="PTHR43888">
    <property type="entry name" value="DNAJ-LIKE-2, ISOFORM A-RELATED"/>
    <property type="match status" value="1"/>
</dbReference>
<dbReference type="GO" id="GO:0030544">
    <property type="term" value="F:Hsp70 protein binding"/>
    <property type="evidence" value="ECO:0007669"/>
    <property type="project" value="InterPro"/>
</dbReference>
<dbReference type="InterPro" id="IPR036410">
    <property type="entry name" value="HSP_DnaJ_Cys-rich_dom_sf"/>
</dbReference>
<dbReference type="CDD" id="cd10719">
    <property type="entry name" value="DnaJ_zf"/>
    <property type="match status" value="1"/>
</dbReference>
<dbReference type="PROSITE" id="PS51188">
    <property type="entry name" value="ZF_CR"/>
    <property type="match status" value="1"/>
</dbReference>
<dbReference type="EMBL" id="AK355094">
    <property type="protein sequence ID" value="BAJ86313.1"/>
    <property type="molecule type" value="mRNA"/>
</dbReference>
<keyword evidence="2" id="KW-0677">Repeat</keyword>
<protein>
    <submittedName>
        <fullName evidence="7">Predicted protein</fullName>
    </submittedName>
</protein>
<dbReference type="AlphaFoldDB" id="F2CTZ2"/>
<name>F2CTZ2_HORVV</name>
<evidence type="ECO:0000259" key="6">
    <source>
        <dbReference type="PROSITE" id="PS51188"/>
    </source>
</evidence>
<dbReference type="Pfam" id="PF01556">
    <property type="entry name" value="DnaJ_C"/>
    <property type="match status" value="1"/>
</dbReference>
<keyword evidence="4 5" id="KW-0862">Zinc</keyword>
<evidence type="ECO:0000256" key="2">
    <source>
        <dbReference type="ARBA" id="ARBA00022737"/>
    </source>
</evidence>
<sequence>MADLALEGQIGHHCSGCRGAGMRMITRQIGPGMIQQMNTVCPECRGSGEMISDKDRCPSCRGNKVTQEKKVLEVHVEKGMQHGQKIVFQGEADEAPDTVTGDIVFVLQLKEHPKFKRKSDDLFVEHTISLTEALCGFQFVLTHLDGRQLLIKSNPGEIIKPGQPSTPCFLLFLPFGLRRGWLPRRGADPPIHRTRSGTGHSSRRCANGGKAWELAATYKAG</sequence>
<dbReference type="GO" id="GO:0051082">
    <property type="term" value="F:unfolded protein binding"/>
    <property type="evidence" value="ECO:0007669"/>
    <property type="project" value="InterPro"/>
</dbReference>
<evidence type="ECO:0000256" key="1">
    <source>
        <dbReference type="ARBA" id="ARBA00022723"/>
    </source>
</evidence>
<dbReference type="GO" id="GO:0008270">
    <property type="term" value="F:zinc ion binding"/>
    <property type="evidence" value="ECO:0007669"/>
    <property type="project" value="UniProtKB-KW"/>
</dbReference>
<dbReference type="GO" id="GO:0006457">
    <property type="term" value="P:protein folding"/>
    <property type="evidence" value="ECO:0007669"/>
    <property type="project" value="InterPro"/>
</dbReference>
<dbReference type="InterPro" id="IPR008971">
    <property type="entry name" value="HSP40/DnaJ_pept-bd"/>
</dbReference>
<proteinExistence type="evidence at transcript level"/>
<dbReference type="InterPro" id="IPR002939">
    <property type="entry name" value="DnaJ_C"/>
</dbReference>
<dbReference type="SUPFAM" id="SSF57938">
    <property type="entry name" value="DnaJ/Hsp40 cysteine-rich domain"/>
    <property type="match status" value="1"/>
</dbReference>
<evidence type="ECO:0000256" key="4">
    <source>
        <dbReference type="ARBA" id="ARBA00022833"/>
    </source>
</evidence>
<dbReference type="InterPro" id="IPR044713">
    <property type="entry name" value="DNJA1/2-like"/>
</dbReference>
<accession>F2CTZ2</accession>
<dbReference type="SUPFAM" id="SSF49493">
    <property type="entry name" value="HSP40/DnaJ peptide-binding domain"/>
    <property type="match status" value="2"/>
</dbReference>
<feature type="zinc finger region" description="CR-type" evidence="5">
    <location>
        <begin position="1"/>
        <end position="69"/>
    </location>
</feature>
<dbReference type="FunFam" id="2.60.260.20:FF:000003">
    <property type="entry name" value="DnaJ subfamily A member 2"/>
    <property type="match status" value="1"/>
</dbReference>
<dbReference type="Gene3D" id="2.60.260.20">
    <property type="entry name" value="Urease metallochaperone UreE, N-terminal domain"/>
    <property type="match status" value="2"/>
</dbReference>
<dbReference type="FunFam" id="2.60.260.20:FF:000068">
    <property type="entry name" value="Chaperone protein dnaJ 3"/>
    <property type="match status" value="1"/>
</dbReference>
<feature type="domain" description="CR-type" evidence="6">
    <location>
        <begin position="1"/>
        <end position="69"/>
    </location>
</feature>
<keyword evidence="3 5" id="KW-0863">Zinc-finger</keyword>
<evidence type="ECO:0000256" key="3">
    <source>
        <dbReference type="ARBA" id="ARBA00022771"/>
    </source>
</evidence>